<dbReference type="AlphaFoldDB" id="A0A919XWZ5"/>
<evidence type="ECO:0000313" key="9">
    <source>
        <dbReference type="Proteomes" id="UP000678895"/>
    </source>
</evidence>
<dbReference type="RefSeq" id="WP_301624768.1">
    <property type="nucleotide sequence ID" value="NZ_BORS01000002.1"/>
</dbReference>
<evidence type="ECO:0000256" key="3">
    <source>
        <dbReference type="ARBA" id="ARBA00022475"/>
    </source>
</evidence>
<evidence type="ECO:0000256" key="4">
    <source>
        <dbReference type="ARBA" id="ARBA00022692"/>
    </source>
</evidence>
<keyword evidence="9" id="KW-1185">Reference proteome</keyword>
<feature type="transmembrane region" description="Helical" evidence="7">
    <location>
        <begin position="93"/>
        <end position="117"/>
    </location>
</feature>
<evidence type="ECO:0000313" key="8">
    <source>
        <dbReference type="EMBL" id="GIO40836.1"/>
    </source>
</evidence>
<protein>
    <submittedName>
        <fullName evidence="8">Permease</fullName>
    </submittedName>
</protein>
<feature type="transmembrane region" description="Helical" evidence="7">
    <location>
        <begin position="241"/>
        <end position="262"/>
    </location>
</feature>
<evidence type="ECO:0000256" key="6">
    <source>
        <dbReference type="ARBA" id="ARBA00023136"/>
    </source>
</evidence>
<feature type="transmembrane region" description="Helical" evidence="7">
    <location>
        <begin position="123"/>
        <end position="146"/>
    </location>
</feature>
<keyword evidence="4 7" id="KW-0812">Transmembrane</keyword>
<keyword evidence="3" id="KW-1003">Cell membrane</keyword>
<sequence length="310" mass="34063">MSLLALDFSSELLTFKTIFISIFLEALPFILLGVISSSLLQMFVSEEFIARMVPKNPLLGILFACFFGVLFPICECGMVPVIRRLIAKGMPVYIATVFIMSGPILNPIVFFATYTAFRSRPEILYSRMGLALVVALVAGLLIYRFIRYNPLRLSMETMYDEGTGSSMHPPGAGKVTSMFMHMTSEFFEMSKYLTLGALITALIHTFVNTGQLAAYGNGPISSHMLMAGFAYILSICSTSDAFVASSFVNTFSAGSLITFLVLGPMLDLKSTLMLLSVFKTKFVATLSVIIVLVVLAFSIGWDQLFLKSFS</sequence>
<comment type="similarity">
    <text evidence="2">Belongs to the UPF0718 family.</text>
</comment>
<dbReference type="Pfam" id="PF03773">
    <property type="entry name" value="ArsP_1"/>
    <property type="match status" value="1"/>
</dbReference>
<accession>A0A919XWZ5</accession>
<dbReference type="GO" id="GO:0005886">
    <property type="term" value="C:plasma membrane"/>
    <property type="evidence" value="ECO:0007669"/>
    <property type="project" value="UniProtKB-SubCell"/>
</dbReference>
<keyword evidence="5 7" id="KW-1133">Transmembrane helix</keyword>
<feature type="transmembrane region" description="Helical" evidence="7">
    <location>
        <begin position="189"/>
        <end position="207"/>
    </location>
</feature>
<comment type="caution">
    <text evidence="8">The sequence shown here is derived from an EMBL/GenBank/DDBJ whole genome shotgun (WGS) entry which is preliminary data.</text>
</comment>
<dbReference type="Proteomes" id="UP000678895">
    <property type="component" value="Unassembled WGS sequence"/>
</dbReference>
<keyword evidence="6 7" id="KW-0472">Membrane</keyword>
<gene>
    <name evidence="8" type="ORF">J41TS4_05940</name>
</gene>
<feature type="transmembrane region" description="Helical" evidence="7">
    <location>
        <begin position="282"/>
        <end position="301"/>
    </location>
</feature>
<evidence type="ECO:0000256" key="2">
    <source>
        <dbReference type="ARBA" id="ARBA00006386"/>
    </source>
</evidence>
<evidence type="ECO:0000256" key="7">
    <source>
        <dbReference type="SAM" id="Phobius"/>
    </source>
</evidence>
<evidence type="ECO:0000256" key="1">
    <source>
        <dbReference type="ARBA" id="ARBA00004651"/>
    </source>
</evidence>
<dbReference type="InterPro" id="IPR052923">
    <property type="entry name" value="UPF0718"/>
</dbReference>
<proteinExistence type="inferred from homology"/>
<feature type="transmembrane region" description="Helical" evidence="7">
    <location>
        <begin position="58"/>
        <end position="81"/>
    </location>
</feature>
<feature type="transmembrane region" description="Helical" evidence="7">
    <location>
        <begin position="12"/>
        <end position="38"/>
    </location>
</feature>
<dbReference type="PANTHER" id="PTHR34184:SF4">
    <property type="entry name" value="UPF0718 PROTEIN YCGR"/>
    <property type="match status" value="1"/>
</dbReference>
<dbReference type="InterPro" id="IPR005524">
    <property type="entry name" value="DUF318"/>
</dbReference>
<comment type="subcellular location">
    <subcellularLocation>
        <location evidence="1">Cell membrane</location>
        <topology evidence="1">Multi-pass membrane protein</topology>
    </subcellularLocation>
</comment>
<reference evidence="8" key="1">
    <citation type="submission" date="2021-03" db="EMBL/GenBank/DDBJ databases">
        <title>Antimicrobial resistance genes in bacteria isolated from Japanese honey, and their potential for conferring macrolide and lincosamide resistance in the American foulbrood pathogen Paenibacillus larvae.</title>
        <authorList>
            <person name="Okamoto M."/>
            <person name="Kumagai M."/>
            <person name="Kanamori H."/>
            <person name="Takamatsu D."/>
        </authorList>
    </citation>
    <scope>NUCLEOTIDE SEQUENCE</scope>
    <source>
        <strain evidence="8">J41TS4</strain>
    </source>
</reference>
<name>A0A919XWZ5_9BACL</name>
<evidence type="ECO:0000256" key="5">
    <source>
        <dbReference type="ARBA" id="ARBA00022989"/>
    </source>
</evidence>
<dbReference type="PANTHER" id="PTHR34184">
    <property type="entry name" value="UPF0718 PROTEIN YCGR"/>
    <property type="match status" value="1"/>
</dbReference>
<organism evidence="8 9">
    <name type="scientific">Paenibacillus apis</name>
    <dbReference type="NCBI Taxonomy" id="1792174"/>
    <lineage>
        <taxon>Bacteria</taxon>
        <taxon>Bacillati</taxon>
        <taxon>Bacillota</taxon>
        <taxon>Bacilli</taxon>
        <taxon>Bacillales</taxon>
        <taxon>Paenibacillaceae</taxon>
        <taxon>Paenibacillus</taxon>
    </lineage>
</organism>
<dbReference type="EMBL" id="BORS01000002">
    <property type="protein sequence ID" value="GIO40836.1"/>
    <property type="molecule type" value="Genomic_DNA"/>
</dbReference>